<comment type="caution">
    <text evidence="5">The sequence shown here is derived from an EMBL/GenBank/DDBJ whole genome shotgun (WGS) entry which is preliminary data.</text>
</comment>
<dbReference type="SUPFAM" id="SSF100950">
    <property type="entry name" value="NagB/RpiA/CoA transferase-like"/>
    <property type="match status" value="1"/>
</dbReference>
<comment type="cofactor">
    <cofactor evidence="4">
        <name>Mg(2+)</name>
        <dbReference type="ChEBI" id="CHEBI:18420"/>
    </cofactor>
</comment>
<dbReference type="Gene3D" id="3.40.50.10420">
    <property type="entry name" value="NagB/RpiA/CoA transferase-like"/>
    <property type="match status" value="1"/>
</dbReference>
<evidence type="ECO:0000256" key="4">
    <source>
        <dbReference type="RuleBase" id="RU361279"/>
    </source>
</evidence>
<gene>
    <name evidence="5" type="ORF">MM213_08405</name>
</gene>
<comment type="similarity">
    <text evidence="1 4">Belongs to the 5-formyltetrahydrofolate cyclo-ligase family.</text>
</comment>
<sequence>MTKEEIRKLHKSKRQQLSEDDLELLSFKIGENLIHYLNSREEIQHIHIFLPIKHLKEVNTFPFLEKLDKSGYTLYTSVLNSSTELMETVILRDLSKFEIDRYGIPVPLNREKVSEENIQAVLIPLLAYDKNGNRLGYGKGYYDRFLNGLKSEVLKIGASFFPPEDLIPTEWHDIPLDICITPTEVFLF</sequence>
<dbReference type="NCBIfam" id="TIGR02727">
    <property type="entry name" value="MTHFS_bact"/>
    <property type="match status" value="1"/>
</dbReference>
<dbReference type="PIRSF" id="PIRSF006806">
    <property type="entry name" value="FTHF_cligase"/>
    <property type="match status" value="1"/>
</dbReference>
<protein>
    <recommendedName>
        <fullName evidence="4">5-formyltetrahydrofolate cyclo-ligase</fullName>
        <ecNumber evidence="4">6.3.3.2</ecNumber>
    </recommendedName>
</protein>
<evidence type="ECO:0000256" key="3">
    <source>
        <dbReference type="ARBA" id="ARBA00022840"/>
    </source>
</evidence>
<keyword evidence="2 4" id="KW-0547">Nucleotide-binding</keyword>
<organism evidence="5 6">
    <name type="scientific">Belliella alkalica</name>
    <dbReference type="NCBI Taxonomy" id="1730871"/>
    <lineage>
        <taxon>Bacteria</taxon>
        <taxon>Pseudomonadati</taxon>
        <taxon>Bacteroidota</taxon>
        <taxon>Cytophagia</taxon>
        <taxon>Cytophagales</taxon>
        <taxon>Cyclobacteriaceae</taxon>
        <taxon>Belliella</taxon>
    </lineage>
</organism>
<dbReference type="RefSeq" id="WP_241411309.1">
    <property type="nucleotide sequence ID" value="NZ_JAKZGO010000005.1"/>
</dbReference>
<reference evidence="5" key="1">
    <citation type="submission" date="2022-03" db="EMBL/GenBank/DDBJ databases">
        <title>De novo assembled genomes of Belliella spp. (Cyclobacteriaceae) strains.</title>
        <authorList>
            <person name="Szabo A."/>
            <person name="Korponai K."/>
            <person name="Felfoldi T."/>
        </authorList>
    </citation>
    <scope>NUCLEOTIDE SEQUENCE</scope>
    <source>
        <strain evidence="5">DSM 111903</strain>
    </source>
</reference>
<dbReference type="Proteomes" id="UP001165430">
    <property type="component" value="Unassembled WGS sequence"/>
</dbReference>
<keyword evidence="4" id="KW-0479">Metal-binding</keyword>
<proteinExistence type="inferred from homology"/>
<dbReference type="InterPro" id="IPR024185">
    <property type="entry name" value="FTHF_cligase-like_sf"/>
</dbReference>
<dbReference type="EMBL" id="JAKZGO010000005">
    <property type="protein sequence ID" value="MCH7413502.1"/>
    <property type="molecule type" value="Genomic_DNA"/>
</dbReference>
<accession>A0ABS9VAP0</accession>
<keyword evidence="6" id="KW-1185">Reference proteome</keyword>
<keyword evidence="5" id="KW-0436">Ligase</keyword>
<dbReference type="PANTHER" id="PTHR23407:SF1">
    <property type="entry name" value="5-FORMYLTETRAHYDROFOLATE CYCLO-LIGASE"/>
    <property type="match status" value="1"/>
</dbReference>
<keyword evidence="3 4" id="KW-0067">ATP-binding</keyword>
<dbReference type="Pfam" id="PF01812">
    <property type="entry name" value="5-FTHF_cyc-lig"/>
    <property type="match status" value="1"/>
</dbReference>
<evidence type="ECO:0000256" key="2">
    <source>
        <dbReference type="ARBA" id="ARBA00022741"/>
    </source>
</evidence>
<evidence type="ECO:0000313" key="6">
    <source>
        <dbReference type="Proteomes" id="UP001165430"/>
    </source>
</evidence>
<keyword evidence="4" id="KW-0460">Magnesium</keyword>
<comment type="catalytic activity">
    <reaction evidence="4">
        <text>(6S)-5-formyl-5,6,7,8-tetrahydrofolate + ATP = (6R)-5,10-methenyltetrahydrofolate + ADP + phosphate</text>
        <dbReference type="Rhea" id="RHEA:10488"/>
        <dbReference type="ChEBI" id="CHEBI:30616"/>
        <dbReference type="ChEBI" id="CHEBI:43474"/>
        <dbReference type="ChEBI" id="CHEBI:57455"/>
        <dbReference type="ChEBI" id="CHEBI:57457"/>
        <dbReference type="ChEBI" id="CHEBI:456216"/>
        <dbReference type="EC" id="6.3.3.2"/>
    </reaction>
</comment>
<dbReference type="EC" id="6.3.3.2" evidence="4"/>
<dbReference type="GO" id="GO:0030272">
    <property type="term" value="F:5-formyltetrahydrofolate cyclo-ligase activity"/>
    <property type="evidence" value="ECO:0007669"/>
    <property type="project" value="UniProtKB-EC"/>
</dbReference>
<evidence type="ECO:0000313" key="5">
    <source>
        <dbReference type="EMBL" id="MCH7413502.1"/>
    </source>
</evidence>
<name>A0ABS9VAP0_9BACT</name>
<dbReference type="InterPro" id="IPR002698">
    <property type="entry name" value="FTHF_cligase"/>
</dbReference>
<dbReference type="PANTHER" id="PTHR23407">
    <property type="entry name" value="ATPASE INHIBITOR/5-FORMYLTETRAHYDROFOLATE CYCLO-LIGASE"/>
    <property type="match status" value="1"/>
</dbReference>
<dbReference type="InterPro" id="IPR037171">
    <property type="entry name" value="NagB/RpiA_transferase-like"/>
</dbReference>
<evidence type="ECO:0000256" key="1">
    <source>
        <dbReference type="ARBA" id="ARBA00010638"/>
    </source>
</evidence>